<reference evidence="3 4" key="1">
    <citation type="submission" date="2020-04" db="EMBL/GenBank/DDBJ databases">
        <title>Novosphingobium sp. TW-4 isolated from soil.</title>
        <authorList>
            <person name="Dahal R.H."/>
            <person name="Chaudhary D.K."/>
        </authorList>
    </citation>
    <scope>NUCLEOTIDE SEQUENCE [LARGE SCALE GENOMIC DNA]</scope>
    <source>
        <strain evidence="3 4">TW-4</strain>
    </source>
</reference>
<proteinExistence type="predicted"/>
<evidence type="ECO:0008006" key="5">
    <source>
        <dbReference type="Google" id="ProtNLM"/>
    </source>
</evidence>
<gene>
    <name evidence="3" type="ORF">HHL27_11390</name>
</gene>
<feature type="transmembrane region" description="Helical" evidence="2">
    <location>
        <begin position="23"/>
        <end position="42"/>
    </location>
</feature>
<keyword evidence="2" id="KW-0812">Transmembrane</keyword>
<keyword evidence="2" id="KW-1133">Transmembrane helix</keyword>
<name>A0A7Y0GAN1_9SPHN</name>
<dbReference type="Proteomes" id="UP000583556">
    <property type="component" value="Unassembled WGS sequence"/>
</dbReference>
<feature type="compositionally biased region" description="Low complexity" evidence="1">
    <location>
        <begin position="82"/>
        <end position="93"/>
    </location>
</feature>
<keyword evidence="2" id="KW-0472">Membrane</keyword>
<evidence type="ECO:0000313" key="4">
    <source>
        <dbReference type="Proteomes" id="UP000583556"/>
    </source>
</evidence>
<feature type="region of interest" description="Disordered" evidence="1">
    <location>
        <begin position="62"/>
        <end position="93"/>
    </location>
</feature>
<organism evidence="3 4">
    <name type="scientific">Novosphingobium olei</name>
    <dbReference type="NCBI Taxonomy" id="2728851"/>
    <lineage>
        <taxon>Bacteria</taxon>
        <taxon>Pseudomonadati</taxon>
        <taxon>Pseudomonadota</taxon>
        <taxon>Alphaproteobacteria</taxon>
        <taxon>Sphingomonadales</taxon>
        <taxon>Sphingomonadaceae</taxon>
        <taxon>Novosphingobium</taxon>
    </lineage>
</organism>
<dbReference type="EMBL" id="JABBGM010000004">
    <property type="protein sequence ID" value="NML94268.1"/>
    <property type="molecule type" value="Genomic_DNA"/>
</dbReference>
<evidence type="ECO:0000256" key="1">
    <source>
        <dbReference type="SAM" id="MobiDB-lite"/>
    </source>
</evidence>
<accession>A0A7Y0GAN1</accession>
<sequence length="264" mass="28192">MNVEAQPFAPSRYGASKRDRPRAIVLAAAVCFALAAIVVRMGDYIEFGGEGKGQLTAVNLSQDKGEEKKAEREQPEKKKAVAQKQPVQPQPEPVRQAVKIPPRVIVPTESPTLPPGFIVMSRKDFAAADIGKMAKAAPPAAGGAGDSGSGGASAGVGEGPGGAVLYAAQWYREPRDAELAPYLPAGRAPGSWAMIACRTIQDYHVEDCRELGESPPGSGLARALRQAAWQFLVRPPRVDGKPQLGTWVRIRFDFRQPAKDSDGR</sequence>
<comment type="caution">
    <text evidence="3">The sequence shown here is derived from an EMBL/GenBank/DDBJ whole genome shotgun (WGS) entry which is preliminary data.</text>
</comment>
<protein>
    <recommendedName>
        <fullName evidence="5">Protein TonB</fullName>
    </recommendedName>
</protein>
<keyword evidence="4" id="KW-1185">Reference proteome</keyword>
<evidence type="ECO:0000313" key="3">
    <source>
        <dbReference type="EMBL" id="NML94268.1"/>
    </source>
</evidence>
<feature type="compositionally biased region" description="Basic and acidic residues" evidence="1">
    <location>
        <begin position="63"/>
        <end position="79"/>
    </location>
</feature>
<evidence type="ECO:0000256" key="2">
    <source>
        <dbReference type="SAM" id="Phobius"/>
    </source>
</evidence>
<dbReference type="RefSeq" id="WP_169493519.1">
    <property type="nucleotide sequence ID" value="NZ_JABBGM010000004.1"/>
</dbReference>
<dbReference type="AlphaFoldDB" id="A0A7Y0GAN1"/>